<dbReference type="CDD" id="cd06849">
    <property type="entry name" value="lipoyl_domain"/>
    <property type="match status" value="1"/>
</dbReference>
<evidence type="ECO:0000256" key="7">
    <source>
        <dbReference type="RuleBase" id="RU003423"/>
    </source>
</evidence>
<organism evidence="10 11">
    <name type="scientific">Corallincola holothuriorum</name>
    <dbReference type="NCBI Taxonomy" id="2282215"/>
    <lineage>
        <taxon>Bacteria</taxon>
        <taxon>Pseudomonadati</taxon>
        <taxon>Pseudomonadota</taxon>
        <taxon>Gammaproteobacteria</taxon>
        <taxon>Alteromonadales</taxon>
        <taxon>Psychromonadaceae</taxon>
        <taxon>Corallincola</taxon>
    </lineage>
</organism>
<dbReference type="Gene3D" id="3.30.559.10">
    <property type="entry name" value="Chloramphenicol acetyltransferase-like domain"/>
    <property type="match status" value="1"/>
</dbReference>
<dbReference type="InterPro" id="IPR050743">
    <property type="entry name" value="2-oxoacid_DH_E2_comp"/>
</dbReference>
<evidence type="ECO:0000256" key="5">
    <source>
        <dbReference type="ARBA" id="ARBA00022823"/>
    </source>
</evidence>
<dbReference type="PROSITE" id="PS50968">
    <property type="entry name" value="BIOTINYL_LIPOYL"/>
    <property type="match status" value="1"/>
</dbReference>
<dbReference type="OrthoDB" id="9805770at2"/>
<keyword evidence="5 7" id="KW-0450">Lipoyl</keyword>
<dbReference type="InterPro" id="IPR023213">
    <property type="entry name" value="CAT-like_dom_sf"/>
</dbReference>
<gene>
    <name evidence="10" type="ORF">DU002_08535</name>
</gene>
<dbReference type="RefSeq" id="WP_114337949.1">
    <property type="nucleotide sequence ID" value="NZ_QPID01000004.1"/>
</dbReference>
<dbReference type="SUPFAM" id="SSF51230">
    <property type="entry name" value="Single hybrid motif"/>
    <property type="match status" value="1"/>
</dbReference>
<name>A0A368NK34_9GAMM</name>
<evidence type="ECO:0000256" key="2">
    <source>
        <dbReference type="ARBA" id="ARBA00007317"/>
    </source>
</evidence>
<protein>
    <recommendedName>
        <fullName evidence="7">Dihydrolipoamide acetyltransferase component of pyruvate dehydrogenase complex</fullName>
        <ecNumber evidence="7">2.3.1.-</ecNumber>
    </recommendedName>
</protein>
<dbReference type="PROSITE" id="PS51826">
    <property type="entry name" value="PSBD"/>
    <property type="match status" value="1"/>
</dbReference>
<dbReference type="AlphaFoldDB" id="A0A368NK34"/>
<keyword evidence="4 7" id="KW-0808">Transferase</keyword>
<evidence type="ECO:0000259" key="9">
    <source>
        <dbReference type="PROSITE" id="PS51826"/>
    </source>
</evidence>
<dbReference type="InterPro" id="IPR011053">
    <property type="entry name" value="Single_hybrid_motif"/>
</dbReference>
<dbReference type="InterPro" id="IPR000089">
    <property type="entry name" value="Biotin_lipoyl"/>
</dbReference>
<evidence type="ECO:0000313" key="11">
    <source>
        <dbReference type="Proteomes" id="UP000252558"/>
    </source>
</evidence>
<dbReference type="Pfam" id="PF00364">
    <property type="entry name" value="Biotin_lipoyl"/>
    <property type="match status" value="1"/>
</dbReference>
<keyword evidence="6 7" id="KW-0012">Acyltransferase</keyword>
<dbReference type="GO" id="GO:0016407">
    <property type="term" value="F:acetyltransferase activity"/>
    <property type="evidence" value="ECO:0007669"/>
    <property type="project" value="TreeGrafter"/>
</dbReference>
<evidence type="ECO:0000256" key="1">
    <source>
        <dbReference type="ARBA" id="ARBA00001938"/>
    </source>
</evidence>
<evidence type="ECO:0000256" key="4">
    <source>
        <dbReference type="ARBA" id="ARBA00022679"/>
    </source>
</evidence>
<evidence type="ECO:0000256" key="3">
    <source>
        <dbReference type="ARBA" id="ARBA00011484"/>
    </source>
</evidence>
<evidence type="ECO:0000256" key="6">
    <source>
        <dbReference type="ARBA" id="ARBA00023315"/>
    </source>
</evidence>
<reference evidence="10 11" key="1">
    <citation type="submission" date="2018-07" db="EMBL/GenBank/DDBJ databases">
        <title>Corallincola holothuriorum sp. nov., a new facultative anaerobe isolated from sea cucumber Apostichopus japonicus.</title>
        <authorList>
            <person name="Xia H."/>
        </authorList>
    </citation>
    <scope>NUCLEOTIDE SEQUENCE [LARGE SCALE GENOMIC DNA]</scope>
    <source>
        <strain evidence="10 11">C4</strain>
    </source>
</reference>
<feature type="domain" description="Peripheral subunit-binding (PSBD)" evidence="9">
    <location>
        <begin position="123"/>
        <end position="160"/>
    </location>
</feature>
<dbReference type="InterPro" id="IPR004167">
    <property type="entry name" value="PSBD"/>
</dbReference>
<sequence length="412" mass="44353">MFKEFMLPDLGEGIVECELVEWLVKEGDLVVEDQPIADVMTDKALVQIPAVHPGSISKLYYKVGELARVGAPLFAIEIEQAVVADSVANAVEAIATEVAEKVVETPEAGALIEVSDTQSGKAVASPAVRRMARELGVNIAEVPGSGEKGRVYKEDLFAFSGNSSVSALPGQVARVTGQGESSHKEPLRGVQAAMAKQMSLSVTTIAHFTMSDQIDLTELTAMKRALAAEIEQPKLTLMPFMIKALSVALAEFPILNSHLHEEPQEIEFFHHHHIGVAVDTPQGLLVPVLRHVEDSSVLSLAHQLSELLADARAGKLSRAQLSGSTFTVSNVGAIGGTTATPIINYPESAILAVGRIQRLPRFDANDKVVARQIADISWSADHRIIDGATMAKFSNRFIQLLQQPSNLLINLR</sequence>
<proteinExistence type="inferred from homology"/>
<dbReference type="InterPro" id="IPR001078">
    <property type="entry name" value="2-oxoacid_DH_actylTfrase"/>
</dbReference>
<dbReference type="PANTHER" id="PTHR43178">
    <property type="entry name" value="DIHYDROLIPOAMIDE ACETYLTRANSFERASE COMPONENT OF PYRUVATE DEHYDROGENASE COMPLEX"/>
    <property type="match status" value="1"/>
</dbReference>
<dbReference type="FunFam" id="3.30.559.10:FF:000007">
    <property type="entry name" value="Dihydrolipoamide acetyltransferase component of pyruvate dehydrogenase complex"/>
    <property type="match status" value="1"/>
</dbReference>
<accession>A0A368NK34</accession>
<feature type="domain" description="Lipoyl-binding" evidence="8">
    <location>
        <begin position="2"/>
        <end position="77"/>
    </location>
</feature>
<comment type="similarity">
    <text evidence="2 7">Belongs to the 2-oxoacid dehydrogenase family.</text>
</comment>
<comment type="subunit">
    <text evidence="3">Forms a 24-polypeptide structural core with octahedral symmetry.</text>
</comment>
<dbReference type="GO" id="GO:0031405">
    <property type="term" value="F:lipoic acid binding"/>
    <property type="evidence" value="ECO:0007669"/>
    <property type="project" value="TreeGrafter"/>
</dbReference>
<dbReference type="Pfam" id="PF02817">
    <property type="entry name" value="E3_binding"/>
    <property type="match status" value="1"/>
</dbReference>
<dbReference type="GO" id="GO:0005737">
    <property type="term" value="C:cytoplasm"/>
    <property type="evidence" value="ECO:0007669"/>
    <property type="project" value="TreeGrafter"/>
</dbReference>
<dbReference type="Gene3D" id="2.40.50.100">
    <property type="match status" value="1"/>
</dbReference>
<dbReference type="SUPFAM" id="SSF52777">
    <property type="entry name" value="CoA-dependent acyltransferases"/>
    <property type="match status" value="1"/>
</dbReference>
<comment type="caution">
    <text evidence="10">The sequence shown here is derived from an EMBL/GenBank/DDBJ whole genome shotgun (WGS) entry which is preliminary data.</text>
</comment>
<dbReference type="SUPFAM" id="SSF47005">
    <property type="entry name" value="Peripheral subunit-binding domain of 2-oxo acid dehydrogenase complex"/>
    <property type="match status" value="1"/>
</dbReference>
<dbReference type="InterPro" id="IPR036625">
    <property type="entry name" value="E3-bd_dom_sf"/>
</dbReference>
<dbReference type="Pfam" id="PF00198">
    <property type="entry name" value="2-oxoacid_dh"/>
    <property type="match status" value="1"/>
</dbReference>
<evidence type="ECO:0000259" key="8">
    <source>
        <dbReference type="PROSITE" id="PS50968"/>
    </source>
</evidence>
<dbReference type="PANTHER" id="PTHR43178:SF5">
    <property type="entry name" value="LIPOAMIDE ACYLTRANSFERASE COMPONENT OF BRANCHED-CHAIN ALPHA-KETO ACID DEHYDROGENASE COMPLEX, MITOCHONDRIAL"/>
    <property type="match status" value="1"/>
</dbReference>
<evidence type="ECO:0000313" key="10">
    <source>
        <dbReference type="EMBL" id="RCU50460.1"/>
    </source>
</evidence>
<keyword evidence="11" id="KW-1185">Reference proteome</keyword>
<dbReference type="Proteomes" id="UP000252558">
    <property type="component" value="Unassembled WGS sequence"/>
</dbReference>
<dbReference type="EC" id="2.3.1.-" evidence="7"/>
<comment type="cofactor">
    <cofactor evidence="1 7">
        <name>(R)-lipoate</name>
        <dbReference type="ChEBI" id="CHEBI:83088"/>
    </cofactor>
</comment>
<dbReference type="EMBL" id="QPID01000004">
    <property type="protein sequence ID" value="RCU50460.1"/>
    <property type="molecule type" value="Genomic_DNA"/>
</dbReference>
<dbReference type="Gene3D" id="4.10.320.10">
    <property type="entry name" value="E3-binding domain"/>
    <property type="match status" value="1"/>
</dbReference>